<name>A0ABM0MIA9_SACKO</name>
<feature type="compositionally biased region" description="Basic and acidic residues" evidence="1">
    <location>
        <begin position="17"/>
        <end position="28"/>
    </location>
</feature>
<reference evidence="3" key="1">
    <citation type="submission" date="2025-08" db="UniProtKB">
        <authorList>
            <consortium name="RefSeq"/>
        </authorList>
    </citation>
    <scope>IDENTIFICATION</scope>
    <source>
        <tissue evidence="3">Testes</tissue>
    </source>
</reference>
<protein>
    <submittedName>
        <fullName evidence="3">Uncharacterized protein LOC102804133</fullName>
    </submittedName>
</protein>
<evidence type="ECO:0000256" key="1">
    <source>
        <dbReference type="SAM" id="MobiDB-lite"/>
    </source>
</evidence>
<gene>
    <name evidence="3" type="primary">LOC102804133</name>
</gene>
<proteinExistence type="predicted"/>
<accession>A0ABM0MIA9</accession>
<feature type="compositionally biased region" description="Polar residues" evidence="1">
    <location>
        <begin position="54"/>
        <end position="80"/>
    </location>
</feature>
<evidence type="ECO:0000313" key="2">
    <source>
        <dbReference type="Proteomes" id="UP000694865"/>
    </source>
</evidence>
<evidence type="ECO:0000313" key="3">
    <source>
        <dbReference type="RefSeq" id="XP_006819750.1"/>
    </source>
</evidence>
<organism evidence="2 3">
    <name type="scientific">Saccoglossus kowalevskii</name>
    <name type="common">Acorn worm</name>
    <dbReference type="NCBI Taxonomy" id="10224"/>
    <lineage>
        <taxon>Eukaryota</taxon>
        <taxon>Metazoa</taxon>
        <taxon>Hemichordata</taxon>
        <taxon>Enteropneusta</taxon>
        <taxon>Harrimaniidae</taxon>
        <taxon>Saccoglossus</taxon>
    </lineage>
</organism>
<feature type="region of interest" description="Disordered" evidence="1">
    <location>
        <begin position="1"/>
        <end position="84"/>
    </location>
</feature>
<sequence>MATVHDASTPVLGLSATKHDPTSSKHEPLPAYGSSSTDYDFSVTDHNPSRTDHSTSQGVPSTIDQKSAPEESSSSTNQASVIDIELNEVKSVELKSQSQDNPNNPESDFKLKLDVAEQDSQEDISMLENDDEDDLPPDWKDMPVDVRYSHPAVTLPVLSEEQAEVIEQLQQFPNSKEFVFPEPVESAMILGHYCINKKPCVECGEKRCQPLSQLSMDVVQWGLKHAQTSQEIKYFLRKLEILQSQQ</sequence>
<dbReference type="RefSeq" id="XP_006819750.1">
    <property type="nucleotide sequence ID" value="XM_006819687.1"/>
</dbReference>
<dbReference type="GeneID" id="102804133"/>
<dbReference type="Proteomes" id="UP000694865">
    <property type="component" value="Unplaced"/>
</dbReference>
<keyword evidence="2" id="KW-1185">Reference proteome</keyword>